<dbReference type="Pfam" id="PF12358">
    <property type="entry name" value="DUF3644"/>
    <property type="match status" value="1"/>
</dbReference>
<protein>
    <submittedName>
        <fullName evidence="3">DUF3644 domain-containing protein</fullName>
    </submittedName>
</protein>
<dbReference type="InterPro" id="IPR022104">
    <property type="entry name" value="DUF3644"/>
</dbReference>
<name>A0A7C1NDQ3_UNCW3</name>
<dbReference type="Pfam" id="PF18740">
    <property type="entry name" value="EC042_2821"/>
    <property type="match status" value="1"/>
</dbReference>
<evidence type="ECO:0000259" key="1">
    <source>
        <dbReference type="Pfam" id="PF12358"/>
    </source>
</evidence>
<dbReference type="EMBL" id="DSLG01000003">
    <property type="protein sequence ID" value="HEA86938.1"/>
    <property type="molecule type" value="Genomic_DNA"/>
</dbReference>
<feature type="domain" description="EC042-2821-like Restriction Endonuclease-like" evidence="2">
    <location>
        <begin position="248"/>
        <end position="323"/>
    </location>
</feature>
<comment type="caution">
    <text evidence="3">The sequence shown here is derived from an EMBL/GenBank/DDBJ whole genome shotgun (WGS) entry which is preliminary data.</text>
</comment>
<evidence type="ECO:0000259" key="2">
    <source>
        <dbReference type="Pfam" id="PF18740"/>
    </source>
</evidence>
<organism evidence="3">
    <name type="scientific">candidate division WOR-3 bacterium</name>
    <dbReference type="NCBI Taxonomy" id="2052148"/>
    <lineage>
        <taxon>Bacteria</taxon>
        <taxon>Bacteria division WOR-3</taxon>
    </lineage>
</organism>
<reference evidence="3" key="1">
    <citation type="journal article" date="2020" name="mSystems">
        <title>Genome- and Community-Level Interaction Insights into Carbon Utilization and Element Cycling Functions of Hydrothermarchaeota in Hydrothermal Sediment.</title>
        <authorList>
            <person name="Zhou Z."/>
            <person name="Liu Y."/>
            <person name="Xu W."/>
            <person name="Pan J."/>
            <person name="Luo Z.H."/>
            <person name="Li M."/>
        </authorList>
    </citation>
    <scope>NUCLEOTIDE SEQUENCE [LARGE SCALE GENOMIC DNA]</scope>
    <source>
        <strain evidence="3">SpSt-265</strain>
        <strain evidence="4">SpSt-465</strain>
    </source>
</reference>
<gene>
    <name evidence="3" type="ORF">ENP94_02890</name>
    <name evidence="4" type="ORF">ENS16_01615</name>
</gene>
<evidence type="ECO:0000313" key="3">
    <source>
        <dbReference type="EMBL" id="HEA86938.1"/>
    </source>
</evidence>
<proteinExistence type="predicted"/>
<feature type="domain" description="DUF3644" evidence="1">
    <location>
        <begin position="9"/>
        <end position="192"/>
    </location>
</feature>
<dbReference type="InterPro" id="IPR049530">
    <property type="entry name" value="EC042_2821"/>
</dbReference>
<accession>A0A7C1NDQ3</accession>
<dbReference type="AlphaFoldDB" id="A0A7C1NDQ3"/>
<dbReference type="EMBL" id="DSTU01000003">
    <property type="protein sequence ID" value="HFJ53373.1"/>
    <property type="molecule type" value="Genomic_DNA"/>
</dbReference>
<sequence>MNYHGSYRRLLQNSISAFVSAIEIYNKPKFFYREECFVILLLNSYELLFKALLSRKGQSIFYRKKYRQPYRTLSLNDAFNKAQRYFPDDIDPLPIRKNLDLLSTYRDNAVHFYNQKGFEVVIYALAQTAIINYKDLLLRCFGKDLADEINWALLPIGTSPPVDPIQYISSLSATKSKTSPAVSQFISELKSSIEEVEKLGKDIGRVVTIFEVKLESVKKITAADIVIGVERSQDKDGPLAIVKTIDPNVSHPLRRKDIVLKIGHIHGIKFTSYVFDAVVWRYNLKADPIYCWKATEGILTRYSPTIITRIKQLSKNDVVHAIEDYRERMRKKRCQNN</sequence>
<evidence type="ECO:0000313" key="4">
    <source>
        <dbReference type="EMBL" id="HFJ53373.1"/>
    </source>
</evidence>